<feature type="region of interest" description="Disordered" evidence="1">
    <location>
        <begin position="172"/>
        <end position="213"/>
    </location>
</feature>
<dbReference type="InterPro" id="IPR019051">
    <property type="entry name" value="Trp_biosyn_TM_oprn/chp"/>
</dbReference>
<dbReference type="AlphaFoldDB" id="A0A5J5KZK2"/>
<dbReference type="RefSeq" id="WP_158032937.1">
    <property type="nucleotide sequence ID" value="NZ_ML708612.1"/>
</dbReference>
<dbReference type="OrthoDB" id="4955044at2"/>
<feature type="transmembrane region" description="Helical" evidence="2">
    <location>
        <begin position="78"/>
        <end position="99"/>
    </location>
</feature>
<evidence type="ECO:0000313" key="4">
    <source>
        <dbReference type="Proteomes" id="UP000325957"/>
    </source>
</evidence>
<comment type="caution">
    <text evidence="3">The sequence shown here is derived from an EMBL/GenBank/DDBJ whole genome shotgun (WGS) entry which is preliminary data.</text>
</comment>
<accession>A0A5J5KZK2</accession>
<evidence type="ECO:0000256" key="2">
    <source>
        <dbReference type="SAM" id="Phobius"/>
    </source>
</evidence>
<sequence>MTAWHSKSRLIVVGLLLAALLFGTASMVWFQVTVPSPVQEIQVEVRGTDATPAVPALALVSAAAALALTIAGPRLRWVVAGALTAAAVGAVFSVVSAVADPERSAASTVGETAGIIGSQSQHSITVWPWLSLAMAVLLALAGAWILVAMRSWSTTGVTKYRRERDAGAAAVQGASGAEAVDGGTGAVHDPDAARRDGIDTWDALSEGEDPTGR</sequence>
<proteinExistence type="predicted"/>
<feature type="transmembrane region" description="Helical" evidence="2">
    <location>
        <begin position="54"/>
        <end position="71"/>
    </location>
</feature>
<feature type="compositionally biased region" description="Basic and acidic residues" evidence="1">
    <location>
        <begin position="188"/>
        <end position="198"/>
    </location>
</feature>
<keyword evidence="4" id="KW-1185">Reference proteome</keyword>
<evidence type="ECO:0008006" key="5">
    <source>
        <dbReference type="Google" id="ProtNLM"/>
    </source>
</evidence>
<keyword evidence="2" id="KW-0472">Membrane</keyword>
<protein>
    <recommendedName>
        <fullName evidence="5">Trp biosynthesis-associated membrane protein</fullName>
    </recommendedName>
</protein>
<keyword evidence="2" id="KW-0812">Transmembrane</keyword>
<name>A0A5J5KZK2_9MICC</name>
<evidence type="ECO:0000256" key="1">
    <source>
        <dbReference type="SAM" id="MobiDB-lite"/>
    </source>
</evidence>
<keyword evidence="2" id="KW-1133">Transmembrane helix</keyword>
<dbReference type="Proteomes" id="UP000325957">
    <property type="component" value="Unassembled WGS sequence"/>
</dbReference>
<organism evidence="3 4">
    <name type="scientific">Kocuria coralli</name>
    <dbReference type="NCBI Taxonomy" id="1461025"/>
    <lineage>
        <taxon>Bacteria</taxon>
        <taxon>Bacillati</taxon>
        <taxon>Actinomycetota</taxon>
        <taxon>Actinomycetes</taxon>
        <taxon>Micrococcales</taxon>
        <taxon>Micrococcaceae</taxon>
        <taxon>Kocuria</taxon>
    </lineage>
</organism>
<feature type="transmembrane region" description="Helical" evidence="2">
    <location>
        <begin position="129"/>
        <end position="152"/>
    </location>
</feature>
<gene>
    <name evidence="3" type="ORF">FCK90_03635</name>
</gene>
<evidence type="ECO:0000313" key="3">
    <source>
        <dbReference type="EMBL" id="KAA9395012.1"/>
    </source>
</evidence>
<reference evidence="3 4" key="1">
    <citation type="submission" date="2019-05" db="EMBL/GenBank/DDBJ databases">
        <title>Kocuria coralli sp. nov., a novel actinobacterium isolated from coral reef seawater.</title>
        <authorList>
            <person name="Li J."/>
        </authorList>
    </citation>
    <scope>NUCLEOTIDE SEQUENCE [LARGE SCALE GENOMIC DNA]</scope>
    <source>
        <strain evidence="3 4">SCSIO 13007</strain>
    </source>
</reference>
<dbReference type="EMBL" id="SZWF01000003">
    <property type="protein sequence ID" value="KAA9395012.1"/>
    <property type="molecule type" value="Genomic_DNA"/>
</dbReference>
<dbReference type="Pfam" id="PF09534">
    <property type="entry name" value="Trp_oprn_chp"/>
    <property type="match status" value="1"/>
</dbReference>